<reference evidence="2" key="1">
    <citation type="submission" date="2021-10" db="EMBL/GenBank/DDBJ databases">
        <title>Melipona bicolor Genome sequencing and assembly.</title>
        <authorList>
            <person name="Araujo N.S."/>
            <person name="Arias M.C."/>
        </authorList>
    </citation>
    <scope>NUCLEOTIDE SEQUENCE</scope>
    <source>
        <strain evidence="2">USP_2M_L1-L4_2017</strain>
        <tissue evidence="2">Whole body</tissue>
    </source>
</reference>
<name>A0AA40G1F3_9HYME</name>
<proteinExistence type="predicted"/>
<dbReference type="AlphaFoldDB" id="A0AA40G1F3"/>
<evidence type="ECO:0000313" key="3">
    <source>
        <dbReference type="Proteomes" id="UP001177670"/>
    </source>
</evidence>
<dbReference type="Proteomes" id="UP001177670">
    <property type="component" value="Unassembled WGS sequence"/>
</dbReference>
<protein>
    <submittedName>
        <fullName evidence="2">Uncharacterized protein</fullName>
    </submittedName>
</protein>
<evidence type="ECO:0000313" key="2">
    <source>
        <dbReference type="EMBL" id="KAK1129245.1"/>
    </source>
</evidence>
<feature type="compositionally biased region" description="Low complexity" evidence="1">
    <location>
        <begin position="161"/>
        <end position="174"/>
    </location>
</feature>
<gene>
    <name evidence="2" type="ORF">K0M31_020374</name>
</gene>
<sequence length="174" mass="19994">MAPLMKLQARMLGFGIEMAKVKRVARFIGSLVTFPRFPVSGCAGIACSRYDGSSKNFLAVYCSSESRFPWCIDKGERNRSAAFLDDVRSKFSARVCSVAGHFETFLYRMLAALMSRKKVARLKTSKKKEERWGSLREKQRERERERKKERAKTGDGVEGVQQQQQQQQQLDSRR</sequence>
<keyword evidence="3" id="KW-1185">Reference proteome</keyword>
<evidence type="ECO:0000256" key="1">
    <source>
        <dbReference type="SAM" id="MobiDB-lite"/>
    </source>
</evidence>
<dbReference type="EMBL" id="JAHYIQ010000009">
    <property type="protein sequence ID" value="KAK1129245.1"/>
    <property type="molecule type" value="Genomic_DNA"/>
</dbReference>
<feature type="region of interest" description="Disordered" evidence="1">
    <location>
        <begin position="125"/>
        <end position="174"/>
    </location>
</feature>
<comment type="caution">
    <text evidence="2">The sequence shown here is derived from an EMBL/GenBank/DDBJ whole genome shotgun (WGS) entry which is preliminary data.</text>
</comment>
<accession>A0AA40G1F3</accession>
<organism evidence="2 3">
    <name type="scientific">Melipona bicolor</name>
    <dbReference type="NCBI Taxonomy" id="60889"/>
    <lineage>
        <taxon>Eukaryota</taxon>
        <taxon>Metazoa</taxon>
        <taxon>Ecdysozoa</taxon>
        <taxon>Arthropoda</taxon>
        <taxon>Hexapoda</taxon>
        <taxon>Insecta</taxon>
        <taxon>Pterygota</taxon>
        <taxon>Neoptera</taxon>
        <taxon>Endopterygota</taxon>
        <taxon>Hymenoptera</taxon>
        <taxon>Apocrita</taxon>
        <taxon>Aculeata</taxon>
        <taxon>Apoidea</taxon>
        <taxon>Anthophila</taxon>
        <taxon>Apidae</taxon>
        <taxon>Melipona</taxon>
    </lineage>
</organism>
<feature type="compositionally biased region" description="Basic and acidic residues" evidence="1">
    <location>
        <begin position="127"/>
        <end position="155"/>
    </location>
</feature>